<comment type="caution">
    <text evidence="3">The sequence shown here is derived from an EMBL/GenBank/DDBJ whole genome shotgun (WGS) entry which is preliminary data.</text>
</comment>
<dbReference type="Pfam" id="PF14534">
    <property type="entry name" value="DUF4440"/>
    <property type="match status" value="1"/>
</dbReference>
<feature type="chain" id="PRO_5020290633" evidence="1">
    <location>
        <begin position="35"/>
        <end position="172"/>
    </location>
</feature>
<evidence type="ECO:0000313" key="3">
    <source>
        <dbReference type="EMBL" id="RXS97475.1"/>
    </source>
</evidence>
<dbReference type="PROSITE" id="PS51257">
    <property type="entry name" value="PROKAR_LIPOPROTEIN"/>
    <property type="match status" value="1"/>
</dbReference>
<feature type="domain" description="DUF4440" evidence="2">
    <location>
        <begin position="53"/>
        <end position="163"/>
    </location>
</feature>
<dbReference type="AlphaFoldDB" id="A0A4Q1SJ75"/>
<dbReference type="InterPro" id="IPR027843">
    <property type="entry name" value="DUF4440"/>
</dbReference>
<reference evidence="3 4" key="1">
    <citation type="journal article" date="2016" name="Int. J. Syst. Evol. Microbiol.">
        <title>Acidipila dinghuensis sp. nov., an acidobacterium isolated from forest soil.</title>
        <authorList>
            <person name="Jiang Y.W."/>
            <person name="Wang J."/>
            <person name="Chen M.H."/>
            <person name="Lv Y.Y."/>
            <person name="Qiu L.H."/>
        </authorList>
    </citation>
    <scope>NUCLEOTIDE SEQUENCE [LARGE SCALE GENOMIC DNA]</scope>
    <source>
        <strain evidence="3 4">DHOF10</strain>
    </source>
</reference>
<accession>A0A4Q1SJ75</accession>
<dbReference type="InterPro" id="IPR011944">
    <property type="entry name" value="Steroid_delta5-4_isomerase"/>
</dbReference>
<keyword evidence="4" id="KW-1185">Reference proteome</keyword>
<dbReference type="SUPFAM" id="SSF54427">
    <property type="entry name" value="NTF2-like"/>
    <property type="match status" value="1"/>
</dbReference>
<keyword evidence="1" id="KW-0732">Signal</keyword>
<dbReference type="NCBIfam" id="TIGR02246">
    <property type="entry name" value="SgcJ/EcaC family oxidoreductase"/>
    <property type="match status" value="1"/>
</dbReference>
<name>A0A4Q1SJ75_9BACT</name>
<dbReference type="Proteomes" id="UP000290253">
    <property type="component" value="Unassembled WGS sequence"/>
</dbReference>
<dbReference type="OrthoDB" id="120856at2"/>
<protein>
    <submittedName>
        <fullName evidence="3">SgcJ/EcaC family oxidoreductase</fullName>
    </submittedName>
</protein>
<evidence type="ECO:0000256" key="1">
    <source>
        <dbReference type="SAM" id="SignalP"/>
    </source>
</evidence>
<evidence type="ECO:0000313" key="4">
    <source>
        <dbReference type="Proteomes" id="UP000290253"/>
    </source>
</evidence>
<dbReference type="Gene3D" id="3.10.450.50">
    <property type="match status" value="1"/>
</dbReference>
<proteinExistence type="predicted"/>
<feature type="signal peptide" evidence="1">
    <location>
        <begin position="1"/>
        <end position="34"/>
    </location>
</feature>
<evidence type="ECO:0000259" key="2">
    <source>
        <dbReference type="Pfam" id="PF14534"/>
    </source>
</evidence>
<organism evidence="3 4">
    <name type="scientific">Silvibacterium dinghuense</name>
    <dbReference type="NCBI Taxonomy" id="1560006"/>
    <lineage>
        <taxon>Bacteria</taxon>
        <taxon>Pseudomonadati</taxon>
        <taxon>Acidobacteriota</taxon>
        <taxon>Terriglobia</taxon>
        <taxon>Terriglobales</taxon>
        <taxon>Acidobacteriaceae</taxon>
        <taxon>Silvibacterium</taxon>
    </lineage>
</organism>
<dbReference type="EMBL" id="SDMK01000001">
    <property type="protein sequence ID" value="RXS97475.1"/>
    <property type="molecule type" value="Genomic_DNA"/>
</dbReference>
<gene>
    <name evidence="3" type="ORF">ESZ00_06165</name>
</gene>
<dbReference type="InterPro" id="IPR032710">
    <property type="entry name" value="NTF2-like_dom_sf"/>
</dbReference>
<sequence>MTPMRSIPTRRPHLFFAFLCACALLLGHPLNRDAQAQQAGTGSTPAAKDKTAILQVLDDQQTAWNRGDVETFMHGYKDSPETTFIGSSVQHGYQPILERYKKRYSTPEAMGHLDFSEQSVRMLGPDHALVVGHFHLTRTASGGGDAQGIFSLILEREPEGWRIILDHTSTTP</sequence>